<name>A7ZLV4_ECO24</name>
<evidence type="ECO:0000313" key="2">
    <source>
        <dbReference type="Proteomes" id="UP000001122"/>
    </source>
</evidence>
<dbReference type="HOGENOM" id="CLU_3269205_0_0_6"/>
<accession>A7ZLV4</accession>
<dbReference type="AlphaFoldDB" id="A7ZLV4"/>
<dbReference type="Proteomes" id="UP000001122">
    <property type="component" value="Chromosome"/>
</dbReference>
<keyword evidence="2" id="KW-1185">Reference proteome</keyword>
<reference evidence="2" key="1">
    <citation type="journal article" date="2008" name="J. Bacteriol.">
        <title>The pangenome structure of Escherichia coli: comparative genomic analysis of E. coli commensal and pathogenic isolates.</title>
        <authorList>
            <person name="Rasko D.A."/>
            <person name="Rosovitz M.J."/>
            <person name="Myers G.S."/>
            <person name="Mongodin E.F."/>
            <person name="Fricke W.F."/>
            <person name="Gajer P."/>
            <person name="Crabtree J."/>
            <person name="Sebaihia M."/>
            <person name="Thomson N.R."/>
            <person name="Chaudhuri R."/>
            <person name="Henderson I.R."/>
            <person name="Sperandio V."/>
            <person name="Ravel J."/>
        </authorList>
    </citation>
    <scope>NUCLEOTIDE SEQUENCE [LARGE SCALE GENOMIC DNA]</scope>
    <source>
        <strain evidence="2">E24377A / ETEC</strain>
    </source>
</reference>
<dbReference type="RefSeq" id="WP_001413216.1">
    <property type="nucleotide sequence ID" value="NC_009801.1"/>
</dbReference>
<organism evidence="1 2">
    <name type="scientific">Escherichia coli O139:H28 (strain E24377A / ETEC)</name>
    <dbReference type="NCBI Taxonomy" id="331111"/>
    <lineage>
        <taxon>Bacteria</taxon>
        <taxon>Pseudomonadati</taxon>
        <taxon>Pseudomonadota</taxon>
        <taxon>Gammaproteobacteria</taxon>
        <taxon>Enterobacterales</taxon>
        <taxon>Enterobacteriaceae</taxon>
        <taxon>Escherichia</taxon>
    </lineage>
</organism>
<gene>
    <name evidence="1" type="ordered locus">EcE24377A_1697</name>
</gene>
<sequence length="41" mass="4082">MTVRLPSCAARLAGCPLKGGLAGGALRCFLLLCHLSPVSAG</sequence>
<dbReference type="KEGG" id="ecw:EcE24377A_1697"/>
<protein>
    <submittedName>
        <fullName evidence="1">Uncharacterized protein</fullName>
    </submittedName>
</protein>
<proteinExistence type="predicted"/>
<evidence type="ECO:0000313" key="1">
    <source>
        <dbReference type="EMBL" id="ABV16702.1"/>
    </source>
</evidence>
<dbReference type="EMBL" id="CP000800">
    <property type="protein sequence ID" value="ABV16702.1"/>
    <property type="molecule type" value="Genomic_DNA"/>
</dbReference>